<reference evidence="2 3" key="1">
    <citation type="journal article" date="2015" name="Genome Biol. Evol.">
        <title>Comparative Genomics of a Bacterivorous Green Alga Reveals Evolutionary Causalities and Consequences of Phago-Mixotrophic Mode of Nutrition.</title>
        <authorList>
            <person name="Burns J.A."/>
            <person name="Paasch A."/>
            <person name="Narechania A."/>
            <person name="Kim E."/>
        </authorList>
    </citation>
    <scope>NUCLEOTIDE SEQUENCE [LARGE SCALE GENOMIC DNA]</scope>
    <source>
        <strain evidence="2 3">PLY_AMNH</strain>
    </source>
</reference>
<dbReference type="EMBL" id="LGRX02000242">
    <property type="protein sequence ID" value="KAK3289058.1"/>
    <property type="molecule type" value="Genomic_DNA"/>
</dbReference>
<gene>
    <name evidence="2" type="ORF">CYMTET_3490</name>
</gene>
<protein>
    <submittedName>
        <fullName evidence="2">Uncharacterized protein</fullName>
    </submittedName>
</protein>
<organism evidence="2 3">
    <name type="scientific">Cymbomonas tetramitiformis</name>
    <dbReference type="NCBI Taxonomy" id="36881"/>
    <lineage>
        <taxon>Eukaryota</taxon>
        <taxon>Viridiplantae</taxon>
        <taxon>Chlorophyta</taxon>
        <taxon>Pyramimonadophyceae</taxon>
        <taxon>Pyramimonadales</taxon>
        <taxon>Pyramimonadaceae</taxon>
        <taxon>Cymbomonas</taxon>
    </lineage>
</organism>
<feature type="region of interest" description="Disordered" evidence="1">
    <location>
        <begin position="1"/>
        <end position="22"/>
    </location>
</feature>
<evidence type="ECO:0000256" key="1">
    <source>
        <dbReference type="SAM" id="MobiDB-lite"/>
    </source>
</evidence>
<proteinExistence type="predicted"/>
<accession>A0AAE0H348</accession>
<evidence type="ECO:0000313" key="3">
    <source>
        <dbReference type="Proteomes" id="UP001190700"/>
    </source>
</evidence>
<dbReference type="PANTHER" id="PTHR35320:SF1">
    <property type="entry name" value="ATP-DEPENDENT CLP PROTEASE ATP-BINDING SUBUNIT"/>
    <property type="match status" value="1"/>
</dbReference>
<sequence length="258" mass="27832">MQCSHQRLSLRARPGTESTSRVYHKAQVVTCSTHNNSRPSKTPGAVHLQQRRRDVSTRASSGFLLDMSEMIETGATVKIVTEKECSLGVSLYPDFAYNAEGGGGLGKVTAMDIDGKVAVTFDPMNVNVPTISSATSDLMGMPLPPMFKAEINVKSLTGFLERRSGKVDLQLDAEIVPGVPAVLDATPIKLFMNLTTETTWGATRSARGKRIDSEGRCQLVGVARVPPNTDPVVGALLMLPTDALAVLQVRFEFMPTKL</sequence>
<keyword evidence="3" id="KW-1185">Reference proteome</keyword>
<dbReference type="PANTHER" id="PTHR35320">
    <property type="entry name" value="ATP-DEPENDENT CLP PROTEASE ATP-BINDING SUBUNIT"/>
    <property type="match status" value="1"/>
</dbReference>
<dbReference type="Proteomes" id="UP001190700">
    <property type="component" value="Unassembled WGS sequence"/>
</dbReference>
<evidence type="ECO:0000313" key="2">
    <source>
        <dbReference type="EMBL" id="KAK3289058.1"/>
    </source>
</evidence>
<comment type="caution">
    <text evidence="2">The sequence shown here is derived from an EMBL/GenBank/DDBJ whole genome shotgun (WGS) entry which is preliminary data.</text>
</comment>
<name>A0AAE0H348_9CHLO</name>
<dbReference type="AlphaFoldDB" id="A0AAE0H348"/>